<dbReference type="PANTHER" id="PTHR30483">
    <property type="entry name" value="LEUCINE-SPECIFIC-BINDING PROTEIN"/>
    <property type="match status" value="1"/>
</dbReference>
<sequence length="394" mass="39249">MYRKKALSAVAAIGATALLTLTACGSSDDGSGTAGDAAGAGNSGGSASAKVLVVGDFTSTIPFTLPEIAPMVKGALKDLPDVKVETCDAKGTAPGFLACEQQAVVDKVAAVVLGFSGGGQDMSILTKAGIPAIGNGVANVKNSYPISESFSLYVALGAGLQQSGCSKLGIIYMDGSDALVDNIKNGFEGKGGKEVARAAVAANAADLSPAVAKVTEAGAECVAVSLPPAGGAQALTALRQSGKTVTVGGIAAVFSQQVLDALGPLADGLLVIDSKLSPADDAPGIQEAKATLQATDPKAPFTEQAVTAFVAAKIVHAALASATGDVDAKTFATALDGLRGVDMAGVIPAWSSEPLASKSFPQIFNHYGITYEIAGGKPVKKGDFYDTSDILIGK</sequence>
<feature type="domain" description="Leucine-binding protein" evidence="4">
    <location>
        <begin position="81"/>
        <end position="345"/>
    </location>
</feature>
<feature type="chain" id="PRO_5045156518" description="Leucine-binding protein domain-containing protein" evidence="3">
    <location>
        <begin position="23"/>
        <end position="394"/>
    </location>
</feature>
<evidence type="ECO:0000256" key="3">
    <source>
        <dbReference type="SAM" id="SignalP"/>
    </source>
</evidence>
<accession>A0ABN2RK60</accession>
<feature type="signal peptide" evidence="3">
    <location>
        <begin position="1"/>
        <end position="22"/>
    </location>
</feature>
<evidence type="ECO:0000313" key="6">
    <source>
        <dbReference type="Proteomes" id="UP001500571"/>
    </source>
</evidence>
<organism evidence="5 6">
    <name type="scientific">Nocardioides panacihumi</name>
    <dbReference type="NCBI Taxonomy" id="400774"/>
    <lineage>
        <taxon>Bacteria</taxon>
        <taxon>Bacillati</taxon>
        <taxon>Actinomycetota</taxon>
        <taxon>Actinomycetes</taxon>
        <taxon>Propionibacteriales</taxon>
        <taxon>Nocardioidaceae</taxon>
        <taxon>Nocardioides</taxon>
    </lineage>
</organism>
<comment type="caution">
    <text evidence="5">The sequence shown here is derived from an EMBL/GenBank/DDBJ whole genome shotgun (WGS) entry which is preliminary data.</text>
</comment>
<dbReference type="Pfam" id="PF13458">
    <property type="entry name" value="Peripla_BP_6"/>
    <property type="match status" value="1"/>
</dbReference>
<keyword evidence="6" id="KW-1185">Reference proteome</keyword>
<protein>
    <recommendedName>
        <fullName evidence="4">Leucine-binding protein domain-containing protein</fullName>
    </recommendedName>
</protein>
<dbReference type="SUPFAM" id="SSF53822">
    <property type="entry name" value="Periplasmic binding protein-like I"/>
    <property type="match status" value="1"/>
</dbReference>
<dbReference type="InterPro" id="IPR028081">
    <property type="entry name" value="Leu-bd"/>
</dbReference>
<gene>
    <name evidence="5" type="ORF">GCM10009798_34140</name>
</gene>
<dbReference type="Gene3D" id="3.40.50.2300">
    <property type="match status" value="2"/>
</dbReference>
<dbReference type="PROSITE" id="PS51257">
    <property type="entry name" value="PROKAR_LIPOPROTEIN"/>
    <property type="match status" value="1"/>
</dbReference>
<reference evidence="5 6" key="1">
    <citation type="journal article" date="2019" name="Int. J. Syst. Evol. Microbiol.">
        <title>The Global Catalogue of Microorganisms (GCM) 10K type strain sequencing project: providing services to taxonomists for standard genome sequencing and annotation.</title>
        <authorList>
            <consortium name="The Broad Institute Genomics Platform"/>
            <consortium name="The Broad Institute Genome Sequencing Center for Infectious Disease"/>
            <person name="Wu L."/>
            <person name="Ma J."/>
        </authorList>
    </citation>
    <scope>NUCLEOTIDE SEQUENCE [LARGE SCALE GENOMIC DNA]</scope>
    <source>
        <strain evidence="5 6">JCM 15309</strain>
    </source>
</reference>
<dbReference type="EMBL" id="BAAAPB010000004">
    <property type="protein sequence ID" value="GAA1970549.1"/>
    <property type="molecule type" value="Genomic_DNA"/>
</dbReference>
<evidence type="ECO:0000256" key="1">
    <source>
        <dbReference type="ARBA" id="ARBA00010062"/>
    </source>
</evidence>
<dbReference type="Proteomes" id="UP001500571">
    <property type="component" value="Unassembled WGS sequence"/>
</dbReference>
<comment type="similarity">
    <text evidence="1">Belongs to the leucine-binding protein family.</text>
</comment>
<proteinExistence type="inferred from homology"/>
<keyword evidence="2 3" id="KW-0732">Signal</keyword>
<dbReference type="PANTHER" id="PTHR30483:SF6">
    <property type="entry name" value="PERIPLASMIC BINDING PROTEIN OF ABC TRANSPORTER FOR NATURAL AMINO ACIDS"/>
    <property type="match status" value="1"/>
</dbReference>
<dbReference type="InterPro" id="IPR028082">
    <property type="entry name" value="Peripla_BP_I"/>
</dbReference>
<evidence type="ECO:0000313" key="5">
    <source>
        <dbReference type="EMBL" id="GAA1970549.1"/>
    </source>
</evidence>
<dbReference type="RefSeq" id="WP_344046876.1">
    <property type="nucleotide sequence ID" value="NZ_BAAAPB010000004.1"/>
</dbReference>
<evidence type="ECO:0000259" key="4">
    <source>
        <dbReference type="Pfam" id="PF13458"/>
    </source>
</evidence>
<name>A0ABN2RK60_9ACTN</name>
<dbReference type="InterPro" id="IPR051010">
    <property type="entry name" value="BCAA_transport"/>
</dbReference>
<evidence type="ECO:0000256" key="2">
    <source>
        <dbReference type="ARBA" id="ARBA00022729"/>
    </source>
</evidence>